<accession>A0A3M4MCL8</accession>
<dbReference type="EMBL" id="RBRE01000004">
    <property type="protein sequence ID" value="RMQ50871.1"/>
    <property type="molecule type" value="Genomic_DNA"/>
</dbReference>
<evidence type="ECO:0000256" key="1">
    <source>
        <dbReference type="SAM" id="Phobius"/>
    </source>
</evidence>
<keyword evidence="1" id="KW-1133">Transmembrane helix</keyword>
<evidence type="ECO:0000313" key="2">
    <source>
        <dbReference type="EMBL" id="RMQ50871.1"/>
    </source>
</evidence>
<keyword evidence="1" id="KW-0812">Transmembrane</keyword>
<feature type="transmembrane region" description="Helical" evidence="1">
    <location>
        <begin position="12"/>
        <end position="32"/>
    </location>
</feature>
<gene>
    <name evidence="2" type="ORF">ALQ04_01863</name>
</gene>
<dbReference type="RefSeq" id="WP_122313937.1">
    <property type="nucleotide sequence ID" value="NZ_RBRE01000004.1"/>
</dbReference>
<comment type="caution">
    <text evidence="2">The sequence shown here is derived from an EMBL/GenBank/DDBJ whole genome shotgun (WGS) entry which is preliminary data.</text>
</comment>
<evidence type="ECO:0008006" key="4">
    <source>
        <dbReference type="Google" id="ProtNLM"/>
    </source>
</evidence>
<dbReference type="AlphaFoldDB" id="A0A3M4MCL8"/>
<organism evidence="2 3">
    <name type="scientific">Pseudomonas cichorii</name>
    <dbReference type="NCBI Taxonomy" id="36746"/>
    <lineage>
        <taxon>Bacteria</taxon>
        <taxon>Pseudomonadati</taxon>
        <taxon>Pseudomonadota</taxon>
        <taxon>Gammaproteobacteria</taxon>
        <taxon>Pseudomonadales</taxon>
        <taxon>Pseudomonadaceae</taxon>
        <taxon>Pseudomonas</taxon>
    </lineage>
</organism>
<protein>
    <recommendedName>
        <fullName evidence="4">TadE-like protein</fullName>
    </recommendedName>
</protein>
<keyword evidence="1" id="KW-0472">Membrane</keyword>
<name>A0A3M4MCL8_PSECI</name>
<proteinExistence type="predicted"/>
<reference evidence="2 3" key="1">
    <citation type="submission" date="2018-08" db="EMBL/GenBank/DDBJ databases">
        <title>Recombination of ecologically and evolutionarily significant loci maintains genetic cohesion in the Pseudomonas syringae species complex.</title>
        <authorList>
            <person name="Dillon M."/>
            <person name="Thakur S."/>
            <person name="Almeida R.N.D."/>
            <person name="Weir B.S."/>
            <person name="Guttman D.S."/>
        </authorList>
    </citation>
    <scope>NUCLEOTIDE SEQUENCE [LARGE SCALE GENOMIC DNA]</scope>
    <source>
        <strain evidence="2 3">ICMP 3353</strain>
    </source>
</reference>
<sequence length="170" mass="18685">MHALQGPQRQRGVTAVETALIMPVILIGLMMFFELARIALVVIIGNLALDSALGGLRHEKIDLMATEQLQPLITDRILLASYGYLKANEIQVDATSYSALQVMGGEEANSDESTTQLPDGSQPVIVVKVNLQQTYITALPRLLALPDRFTYEYRQVLGNLYNTALIGNEQ</sequence>
<evidence type="ECO:0000313" key="3">
    <source>
        <dbReference type="Proteomes" id="UP000277236"/>
    </source>
</evidence>
<dbReference type="Proteomes" id="UP000277236">
    <property type="component" value="Unassembled WGS sequence"/>
</dbReference>
<dbReference type="OrthoDB" id="6555416at2"/>